<proteinExistence type="predicted"/>
<dbReference type="PANTHER" id="PTHR31727">
    <property type="entry name" value="OLEOYL-ACYL CARRIER PROTEIN THIOESTERASE 1, CHLOROPLASTIC"/>
    <property type="match status" value="1"/>
</dbReference>
<dbReference type="Pfam" id="PF20791">
    <property type="entry name" value="Acyl-ACP_TE_C"/>
    <property type="match status" value="1"/>
</dbReference>
<protein>
    <recommendedName>
        <fullName evidence="1">Acyl-ACP thioesterase-like C-terminal domain-containing protein</fullName>
    </recommendedName>
</protein>
<dbReference type="PANTHER" id="PTHR31727:SF11">
    <property type="entry name" value="ACYL-[ACYL-CARRIER-PROTEIN] HYDROLASE"/>
    <property type="match status" value="1"/>
</dbReference>
<keyword evidence="3" id="KW-1185">Reference proteome</keyword>
<name>A0ABR2CXA5_9ROSI</name>
<gene>
    <name evidence="2" type="ORF">V6N12_029845</name>
</gene>
<dbReference type="SUPFAM" id="SSF54637">
    <property type="entry name" value="Thioesterase/thiol ester dehydrase-isomerase"/>
    <property type="match status" value="1"/>
</dbReference>
<dbReference type="EMBL" id="JBBPBM010000041">
    <property type="protein sequence ID" value="KAK8524995.1"/>
    <property type="molecule type" value="Genomic_DNA"/>
</dbReference>
<dbReference type="InterPro" id="IPR029069">
    <property type="entry name" value="HotDog_dom_sf"/>
</dbReference>
<evidence type="ECO:0000313" key="3">
    <source>
        <dbReference type="Proteomes" id="UP001472677"/>
    </source>
</evidence>
<comment type="caution">
    <text evidence="2">The sequence shown here is derived from an EMBL/GenBank/DDBJ whole genome shotgun (WGS) entry which is preliminary data.</text>
</comment>
<dbReference type="InterPro" id="IPR045023">
    <property type="entry name" value="FATA/B"/>
</dbReference>
<accession>A0ABR2CXA5</accession>
<feature type="domain" description="Acyl-ACP thioesterase-like C-terminal" evidence="1">
    <location>
        <begin position="34"/>
        <end position="135"/>
    </location>
</feature>
<dbReference type="InterPro" id="IPR049427">
    <property type="entry name" value="Acyl-ACP_TE_C"/>
</dbReference>
<organism evidence="2 3">
    <name type="scientific">Hibiscus sabdariffa</name>
    <name type="common">roselle</name>
    <dbReference type="NCBI Taxonomy" id="183260"/>
    <lineage>
        <taxon>Eukaryota</taxon>
        <taxon>Viridiplantae</taxon>
        <taxon>Streptophyta</taxon>
        <taxon>Embryophyta</taxon>
        <taxon>Tracheophyta</taxon>
        <taxon>Spermatophyta</taxon>
        <taxon>Magnoliopsida</taxon>
        <taxon>eudicotyledons</taxon>
        <taxon>Gunneridae</taxon>
        <taxon>Pentapetalae</taxon>
        <taxon>rosids</taxon>
        <taxon>malvids</taxon>
        <taxon>Malvales</taxon>
        <taxon>Malvaceae</taxon>
        <taxon>Malvoideae</taxon>
        <taxon>Hibiscus</taxon>
    </lineage>
</organism>
<dbReference type="Proteomes" id="UP001472677">
    <property type="component" value="Unassembled WGS sequence"/>
</dbReference>
<evidence type="ECO:0000313" key="2">
    <source>
        <dbReference type="EMBL" id="KAK8524995.1"/>
    </source>
</evidence>
<sequence length="141" mass="15986">MVAEGTVFRQELVVRSFDVNADSKMSLVALGNYLQPGWNDMDMNQHVNNVKYFEWILEGVPSWITSTHQLSSINLEFRKECGMDATLKSLSKYIGNYNSESDCPTNGNGKGLIEVEHSLRLDNGLEVARGRTLWNLKHLHN</sequence>
<dbReference type="Gene3D" id="3.10.129.10">
    <property type="entry name" value="Hotdog Thioesterase"/>
    <property type="match status" value="1"/>
</dbReference>
<reference evidence="2 3" key="1">
    <citation type="journal article" date="2024" name="G3 (Bethesda)">
        <title>Genome assembly of Hibiscus sabdariffa L. provides insights into metabolisms of medicinal natural products.</title>
        <authorList>
            <person name="Kim T."/>
        </authorList>
    </citation>
    <scope>NUCLEOTIDE SEQUENCE [LARGE SCALE GENOMIC DNA]</scope>
    <source>
        <strain evidence="2">TK-2024</strain>
        <tissue evidence="2">Old leaves</tissue>
    </source>
</reference>
<evidence type="ECO:0000259" key="1">
    <source>
        <dbReference type="Pfam" id="PF20791"/>
    </source>
</evidence>